<evidence type="ECO:0000256" key="4">
    <source>
        <dbReference type="ARBA" id="ARBA00022729"/>
    </source>
</evidence>
<gene>
    <name evidence="7" type="ORF">AVDCRST_MAG19-942</name>
</gene>
<evidence type="ECO:0000313" key="7">
    <source>
        <dbReference type="EMBL" id="CAA9553101.1"/>
    </source>
</evidence>
<keyword evidence="3" id="KW-0813">Transport</keyword>
<dbReference type="EMBL" id="CADCWL010000040">
    <property type="protein sequence ID" value="CAA9553101.1"/>
    <property type="molecule type" value="Genomic_DNA"/>
</dbReference>
<dbReference type="PANTHER" id="PTHR30368:SF2">
    <property type="entry name" value="SULFATE-BINDING PROTEIN"/>
    <property type="match status" value="1"/>
</dbReference>
<keyword evidence="5" id="KW-0574">Periplasm</keyword>
<accession>A0A6J4UKK4</accession>
<dbReference type="GO" id="GO:0140104">
    <property type="term" value="F:molecular carrier activity"/>
    <property type="evidence" value="ECO:0007669"/>
    <property type="project" value="InterPro"/>
</dbReference>
<dbReference type="GO" id="GO:1902358">
    <property type="term" value="P:sulfate transmembrane transport"/>
    <property type="evidence" value="ECO:0007669"/>
    <property type="project" value="InterPro"/>
</dbReference>
<dbReference type="Pfam" id="PF13531">
    <property type="entry name" value="SBP_bac_11"/>
    <property type="match status" value="1"/>
</dbReference>
<comment type="similarity">
    <text evidence="2">Belongs to the prokaryotic sulfate-binding protein family.</text>
</comment>
<dbReference type="NCBIfam" id="TIGR00971">
    <property type="entry name" value="3a0106s03"/>
    <property type="match status" value="1"/>
</dbReference>
<dbReference type="GO" id="GO:0042597">
    <property type="term" value="C:periplasmic space"/>
    <property type="evidence" value="ECO:0007669"/>
    <property type="project" value="UniProtKB-SubCell"/>
</dbReference>
<evidence type="ECO:0000256" key="6">
    <source>
        <dbReference type="SAM" id="SignalP"/>
    </source>
</evidence>
<dbReference type="AlphaFoldDB" id="A0A6J4UKK4"/>
<feature type="chain" id="PRO_5026713301" evidence="6">
    <location>
        <begin position="30"/>
        <end position="339"/>
    </location>
</feature>
<evidence type="ECO:0000256" key="5">
    <source>
        <dbReference type="ARBA" id="ARBA00022764"/>
    </source>
</evidence>
<name>A0A6J4UKK4_9BACT</name>
<proteinExistence type="inferred from homology"/>
<organism evidence="7">
    <name type="scientific">uncultured Thermomicrobiales bacterium</name>
    <dbReference type="NCBI Taxonomy" id="1645740"/>
    <lineage>
        <taxon>Bacteria</taxon>
        <taxon>Pseudomonadati</taxon>
        <taxon>Thermomicrobiota</taxon>
        <taxon>Thermomicrobia</taxon>
        <taxon>Thermomicrobiales</taxon>
        <taxon>environmental samples</taxon>
    </lineage>
</organism>
<evidence type="ECO:0000256" key="2">
    <source>
        <dbReference type="ARBA" id="ARBA00006099"/>
    </source>
</evidence>
<comment type="subcellular location">
    <subcellularLocation>
        <location evidence="1">Periplasm</location>
    </subcellularLocation>
</comment>
<dbReference type="SUPFAM" id="SSF53850">
    <property type="entry name" value="Periplasmic binding protein-like II"/>
    <property type="match status" value="1"/>
</dbReference>
<evidence type="ECO:0000256" key="1">
    <source>
        <dbReference type="ARBA" id="ARBA00004418"/>
    </source>
</evidence>
<dbReference type="InterPro" id="IPR005669">
    <property type="entry name" value="Thiosulph/SO4-bd"/>
</dbReference>
<protein>
    <submittedName>
        <fullName evidence="7">Sulfate and thiosulfate binding protein CysP</fullName>
    </submittedName>
</protein>
<sequence>MRGRGVAAGRRLGLLAVGAALIAPSVALAQDGATLTLVAYSTPREAYEEIIPLFQETEAGAEVEFEQSYGGSGDQSRAVEGGLAADIVALSLAPDVDRLVEPGVVPEDWAENEYDGFVTRSVVVFAVRPGNPKNIQTWDDLVRDDVAVVTPNPLTSGGAKWNIMAAWGAQTTEPAAGASPEAATDEATEEAATEYLRELFANVAVQDKSARESLTTFLGGQGDVLLAYENEVITAQQAGEEIEYVLPDETILIENPIAVTSESDNAEQAQAFVDFARSPEGQRIFAEKGYRSVLDEVPADFPEFEDPAGLFTIEAFGGWSDVNEKFFSEDGIVASVQDQ</sequence>
<evidence type="ECO:0000256" key="3">
    <source>
        <dbReference type="ARBA" id="ARBA00022448"/>
    </source>
</evidence>
<reference evidence="7" key="1">
    <citation type="submission" date="2020-02" db="EMBL/GenBank/DDBJ databases">
        <authorList>
            <person name="Meier V. D."/>
        </authorList>
    </citation>
    <scope>NUCLEOTIDE SEQUENCE</scope>
    <source>
        <strain evidence="7">AVDCRST_MAG19</strain>
    </source>
</reference>
<feature type="signal peptide" evidence="6">
    <location>
        <begin position="1"/>
        <end position="29"/>
    </location>
</feature>
<dbReference type="Gene3D" id="3.40.190.10">
    <property type="entry name" value="Periplasmic binding protein-like II"/>
    <property type="match status" value="2"/>
</dbReference>
<dbReference type="PANTHER" id="PTHR30368">
    <property type="entry name" value="SULFATE-BINDING PROTEIN"/>
    <property type="match status" value="1"/>
</dbReference>
<keyword evidence="4 6" id="KW-0732">Signal</keyword>